<evidence type="ECO:0000256" key="1">
    <source>
        <dbReference type="SAM" id="SignalP"/>
    </source>
</evidence>
<dbReference type="GO" id="GO:0005524">
    <property type="term" value="F:ATP binding"/>
    <property type="evidence" value="ECO:0007669"/>
    <property type="project" value="InterPro"/>
</dbReference>
<feature type="chain" id="PRO_5040784084" description="Protein kinase domain-containing protein" evidence="1">
    <location>
        <begin position="21"/>
        <end position="529"/>
    </location>
</feature>
<name>A0A9W7EFW2_9STRA</name>
<accession>A0A9W7EFW2</accession>
<dbReference type="OrthoDB" id="427480at2759"/>
<dbReference type="InterPro" id="IPR004147">
    <property type="entry name" value="ABC1_dom"/>
</dbReference>
<dbReference type="SUPFAM" id="SSF56112">
    <property type="entry name" value="Protein kinase-like (PK-like)"/>
    <property type="match status" value="1"/>
</dbReference>
<feature type="signal peptide" evidence="1">
    <location>
        <begin position="1"/>
        <end position="20"/>
    </location>
</feature>
<keyword evidence="4" id="KW-1185">Reference proteome</keyword>
<dbReference type="PANTHER" id="PTHR43173:SF22">
    <property type="entry name" value="OS07G0227800 PROTEIN"/>
    <property type="match status" value="1"/>
</dbReference>
<dbReference type="PROSITE" id="PS50011">
    <property type="entry name" value="PROTEIN_KINASE_DOM"/>
    <property type="match status" value="1"/>
</dbReference>
<feature type="domain" description="Protein kinase" evidence="2">
    <location>
        <begin position="179"/>
        <end position="503"/>
    </location>
</feature>
<comment type="caution">
    <text evidence="3">The sequence shown here is derived from an EMBL/GenBank/DDBJ whole genome shotgun (WGS) entry which is preliminary data.</text>
</comment>
<sequence>MIKLGLVFLVLGVCSPFLLQQPIGFGRGLDRESGRVWGGVPLKSSRVTPPAARSLYRSPKQTIALLTEISKTLRSTNPQTTVTRSLQASRAVSKTLQNLASIASETGGAASLPAALRILFENLGGTYVKLGQFIASSPTLFPPEYVSEFVKLLDSTDPIPVAEIKKVIASEVGLDKFTYLDEKPLGSASVSQVHRARVGDRDVVIKVRKPGIEASLKADLSFLYISSVILEFIDPNLKKTSLANIVSDIRESMLGELDFLQEGQKLIEFREFLSREGIQNVIAPEPLMDMSTKKVLVMDYIDGVSMLDKETMEKDGFGGGVGSEQTIITALNTWTMSVLSMPWFHADVHAGNLLVTKDGEVAFIDFGITGQISPAIFEAVTNLSAALAAADYRGMAEAMMKMGATEETVDIDKFGRDIERVMMGLSDVSGTVGVSQVGDEIGVSVNVDESELTQVLLDVVAVTEENGLKLPREFGLLVKQTLYFDRYLKILAPDLDVMGDERVNNLGGGGGGGSRGGGDDAPVEVEVIR</sequence>
<dbReference type="EMBL" id="BRXY01000206">
    <property type="protein sequence ID" value="GMH77312.1"/>
    <property type="molecule type" value="Genomic_DNA"/>
</dbReference>
<protein>
    <recommendedName>
        <fullName evidence="2">Protein kinase domain-containing protein</fullName>
    </recommendedName>
</protein>
<dbReference type="CDD" id="cd05121">
    <property type="entry name" value="ABC1_ADCK3-like"/>
    <property type="match status" value="1"/>
</dbReference>
<dbReference type="InterPro" id="IPR051130">
    <property type="entry name" value="Mito_struct-func_regulator"/>
</dbReference>
<reference evidence="4" key="1">
    <citation type="journal article" date="2023" name="Commun. Biol.">
        <title>Genome analysis of Parmales, the sister group of diatoms, reveals the evolutionary specialization of diatoms from phago-mixotrophs to photoautotrophs.</title>
        <authorList>
            <person name="Ban H."/>
            <person name="Sato S."/>
            <person name="Yoshikawa S."/>
            <person name="Yamada K."/>
            <person name="Nakamura Y."/>
            <person name="Ichinomiya M."/>
            <person name="Sato N."/>
            <person name="Blanc-Mathieu R."/>
            <person name="Endo H."/>
            <person name="Kuwata A."/>
            <person name="Ogata H."/>
        </authorList>
    </citation>
    <scope>NUCLEOTIDE SEQUENCE [LARGE SCALE GENOMIC DNA]</scope>
    <source>
        <strain evidence="4">NIES 3701</strain>
    </source>
</reference>
<proteinExistence type="predicted"/>
<evidence type="ECO:0000313" key="3">
    <source>
        <dbReference type="EMBL" id="GMH77312.1"/>
    </source>
</evidence>
<keyword evidence="1" id="KW-0732">Signal</keyword>
<dbReference type="Proteomes" id="UP001165085">
    <property type="component" value="Unassembled WGS sequence"/>
</dbReference>
<dbReference type="AlphaFoldDB" id="A0A9W7EFW2"/>
<dbReference type="InterPro" id="IPR000719">
    <property type="entry name" value="Prot_kinase_dom"/>
</dbReference>
<gene>
    <name evidence="3" type="ORF">TrST_g10562</name>
</gene>
<dbReference type="GO" id="GO:0004672">
    <property type="term" value="F:protein kinase activity"/>
    <property type="evidence" value="ECO:0007669"/>
    <property type="project" value="InterPro"/>
</dbReference>
<organism evidence="3 4">
    <name type="scientific">Triparma strigata</name>
    <dbReference type="NCBI Taxonomy" id="1606541"/>
    <lineage>
        <taxon>Eukaryota</taxon>
        <taxon>Sar</taxon>
        <taxon>Stramenopiles</taxon>
        <taxon>Ochrophyta</taxon>
        <taxon>Bolidophyceae</taxon>
        <taxon>Parmales</taxon>
        <taxon>Triparmaceae</taxon>
        <taxon>Triparma</taxon>
    </lineage>
</organism>
<dbReference type="InterPro" id="IPR011009">
    <property type="entry name" value="Kinase-like_dom_sf"/>
</dbReference>
<evidence type="ECO:0000259" key="2">
    <source>
        <dbReference type="PROSITE" id="PS50011"/>
    </source>
</evidence>
<dbReference type="PANTHER" id="PTHR43173">
    <property type="entry name" value="ABC1 FAMILY PROTEIN"/>
    <property type="match status" value="1"/>
</dbReference>
<evidence type="ECO:0000313" key="4">
    <source>
        <dbReference type="Proteomes" id="UP001165085"/>
    </source>
</evidence>
<dbReference type="Pfam" id="PF03109">
    <property type="entry name" value="ABC1"/>
    <property type="match status" value="1"/>
</dbReference>